<reference evidence="2" key="1">
    <citation type="submission" date="2014-09" db="EMBL/GenBank/DDBJ databases">
        <authorList>
            <person name="Sauder A.B."/>
            <person name="McKenzie Q.R."/>
            <person name="Temple L.M."/>
            <person name="Alexis B.K."/>
            <person name="Al-Atrache Z."/>
            <person name="Lewis L.O."/>
            <person name="Loesser-Casey K.E."/>
            <person name="Mitchell K.J."/>
        </authorList>
    </citation>
    <scope>NUCLEOTIDE SEQUENCE [LARGE SCALE GENOMIC DNA]</scope>
</reference>
<dbReference type="GeneID" id="19526516"/>
<keyword evidence="2" id="KW-1185">Reference proteome</keyword>
<evidence type="ECO:0000313" key="2">
    <source>
        <dbReference type="Proteomes" id="UP000026902"/>
    </source>
</evidence>
<dbReference type="Proteomes" id="UP000026902">
    <property type="component" value="Segment"/>
</dbReference>
<name>A0A024AZQ8_9CAUD</name>
<sequence>MSPEFLRRMVQRAKERKIEEMEQELGEPFMALVRKVDDLMYDVASETWSTIVIDTYHFFPEVRYMKHGDRIREVREPYFMNSDFNTYTDKLARYYCLRGFNAESGYNESVYEYAYVHSLKISWSLEGGE</sequence>
<dbReference type="KEGG" id="vg:19526516"/>
<accession>A0A024AZQ8</accession>
<proteinExistence type="predicted"/>
<dbReference type="RefSeq" id="YP_009037116.1">
    <property type="nucleotide sequence ID" value="NC_024216.1"/>
</dbReference>
<evidence type="ECO:0000313" key="1">
    <source>
        <dbReference type="EMBL" id="AHZ09650.1"/>
    </source>
</evidence>
<dbReference type="EMBL" id="KJ489397">
    <property type="protein sequence ID" value="AHZ09650.1"/>
    <property type="molecule type" value="Genomic_DNA"/>
</dbReference>
<protein>
    <submittedName>
        <fullName evidence="1">Uncharacterized protein</fullName>
    </submittedName>
</protein>
<organism evidence="1 2">
    <name type="scientific">Bacillus phage CAM003</name>
    <dbReference type="NCBI Taxonomy" id="1486657"/>
    <lineage>
        <taxon>Viruses</taxon>
        <taxon>Duplodnaviria</taxon>
        <taxon>Heunggongvirae</taxon>
        <taxon>Uroviricota</taxon>
        <taxon>Caudoviricetes</taxon>
        <taxon>Herelleviridae</taxon>
        <taxon>Bastillevirinae</taxon>
        <taxon>Bastillevirus</taxon>
        <taxon>Bastillevirus CAM003</taxon>
    </lineage>
</organism>